<keyword evidence="2" id="KW-1185">Reference proteome</keyword>
<accession>A0A345GTC0</accession>
<evidence type="ECO:0008006" key="3">
    <source>
        <dbReference type="Google" id="ProtNLM"/>
    </source>
</evidence>
<proteinExistence type="predicted"/>
<gene>
    <name evidence="1" type="primary">72</name>
    <name evidence="1" type="ORF">SEA_ANNADREAMY_72</name>
</gene>
<dbReference type="Proteomes" id="UP000259354">
    <property type="component" value="Segment"/>
</dbReference>
<evidence type="ECO:0000313" key="2">
    <source>
        <dbReference type="Proteomes" id="UP000259354"/>
    </source>
</evidence>
<reference evidence="1 2" key="1">
    <citation type="submission" date="2018-06" db="EMBL/GenBank/DDBJ databases">
        <authorList>
            <person name="Moussa A."/>
            <person name="Couoh J.M."/>
            <person name="Harbem L."/>
            <person name="Okocha J.C."/>
            <person name="Taylor D."/>
            <person name="Teutsch A.B."/>
            <person name="Smith B.R."/>
            <person name="Suri N."/>
            <person name="Layton S.R."/>
            <person name="Kim T."/>
            <person name="Hughes L.E."/>
            <person name="Garlena R.A."/>
            <person name="Russell D.A."/>
            <person name="Pope W.H."/>
            <person name="Jacobs-Sera D."/>
            <person name="Hatfull G.F."/>
        </authorList>
    </citation>
    <scope>NUCLEOTIDE SEQUENCE [LARGE SCALE GENOMIC DNA]</scope>
</reference>
<dbReference type="KEGG" id="vg:55609215"/>
<dbReference type="EMBL" id="MH536811">
    <property type="protein sequence ID" value="AXG66192.1"/>
    <property type="molecule type" value="Genomic_DNA"/>
</dbReference>
<dbReference type="Gene3D" id="3.30.40.220">
    <property type="match status" value="1"/>
</dbReference>
<dbReference type="GeneID" id="55609215"/>
<evidence type="ECO:0000313" key="1">
    <source>
        <dbReference type="EMBL" id="AXG66192.1"/>
    </source>
</evidence>
<name>A0A345GTC0_9CAUD</name>
<protein>
    <recommendedName>
        <fullName evidence="3">HNH endonuclease</fullName>
    </recommendedName>
</protein>
<organism evidence="1 2">
    <name type="scientific">Streptomyces phage Annadreamy</name>
    <dbReference type="NCBI Taxonomy" id="2250335"/>
    <lineage>
        <taxon>Viruses</taxon>
        <taxon>Duplodnaviria</taxon>
        <taxon>Heunggongvirae</taxon>
        <taxon>Uroviricota</taxon>
        <taxon>Caudoviricetes</taxon>
        <taxon>Stanwilliamsviridae</taxon>
        <taxon>Loccivirinae</taxon>
        <taxon>Annadreamyvirus</taxon>
        <taxon>Annadreamyvirus annadreamy</taxon>
    </lineage>
</organism>
<sequence length="186" mass="21352">MRQSVNIDERYGKWTVVGFNPGHRNRILVRCDCGTEQATTTNNLVAGKTTQCRSCGSTGKPSNAKRRITGTHLAAMDKFYDYRKSAKKRGHEWALTFEEFKEVTQFECFYCGCPPWNINSLPEKEWAEDFIYNGLDRVDNSDGYRRGNVVACCKICNYMKRDLPLEEFVIHIFSIAKKLRETGGIN</sequence>
<dbReference type="RefSeq" id="YP_009839038.1">
    <property type="nucleotide sequence ID" value="NC_048719.1"/>
</dbReference>